<dbReference type="PANTHER" id="PTHR11096:SF0">
    <property type="entry name" value="RNA 3'-TERMINAL PHOSPHATE CYCLASE"/>
    <property type="match status" value="1"/>
</dbReference>
<dbReference type="PIRSF" id="PIRSF005378">
    <property type="entry name" value="RNA3'_term_phos_cycl_euk"/>
    <property type="match status" value="1"/>
</dbReference>
<dbReference type="InterPro" id="IPR000228">
    <property type="entry name" value="RNA3'_term_phos_cyc"/>
</dbReference>
<dbReference type="GO" id="GO:0006396">
    <property type="term" value="P:RNA processing"/>
    <property type="evidence" value="ECO:0007669"/>
    <property type="project" value="UniProtKB-UniRule"/>
</dbReference>
<dbReference type="Pfam" id="PF01137">
    <property type="entry name" value="RTC"/>
    <property type="match status" value="1"/>
</dbReference>
<evidence type="ECO:0000256" key="3">
    <source>
        <dbReference type="ARBA" id="ARBA00022598"/>
    </source>
</evidence>
<feature type="domain" description="RNA 3'-terminal phosphate cyclase" evidence="6">
    <location>
        <begin position="8"/>
        <end position="314"/>
    </location>
</feature>
<dbReference type="GO" id="GO:0003963">
    <property type="term" value="F:RNA-3'-phosphate cyclase activity"/>
    <property type="evidence" value="ECO:0007669"/>
    <property type="project" value="UniProtKB-UniRule"/>
</dbReference>
<organism evidence="8 9">
    <name type="scientific">Salinirubellus salinus</name>
    <dbReference type="NCBI Taxonomy" id="1364945"/>
    <lineage>
        <taxon>Archaea</taxon>
        <taxon>Methanobacteriati</taxon>
        <taxon>Methanobacteriota</taxon>
        <taxon>Stenosarchaea group</taxon>
        <taxon>Halobacteria</taxon>
        <taxon>Halobacteriales</taxon>
        <taxon>Natronomonadaceae</taxon>
        <taxon>Salinirubellus</taxon>
    </lineage>
</organism>
<dbReference type="KEGG" id="ssai:N0B31_04190"/>
<keyword evidence="4" id="KW-0547">Nucleotide-binding</keyword>
<dbReference type="AlphaFoldDB" id="A0A9E7UBR7"/>
<dbReference type="GeneID" id="74941594"/>
<sequence>MLELDGSEGGGQLLRTALALSALTGEAFRMRNVRGSRPEPGLKSQHAAALWAVARVCDAEVEGGARGSETVTFEPGAVGGEDVRVEVGTAGSVPLVFDALLPVAYALSEPLSVTVVGGTDVRWAPTMAHHAEVKRRVVSRFGVRYRDEVARLGFYPVGGGEATLHLSPSSPADATLTDRGAFEGGTVYAYASDDLEQAAVADRMADRVLESHPGLDRRAVYRPADSTGAACCLRATFTDAVAGFDALGEPGRSSEAVAEAVLEAFESFRDGTAAVDAHTADQVMVPLAVCGGAVAVPRVTDHVASNAEVVRAFGGDLHVERREDGTAVLRSAGGLGSA</sequence>
<dbReference type="InterPro" id="IPR013792">
    <property type="entry name" value="RNA3'P_cycl/enolpyr_Trfase_a/b"/>
</dbReference>
<dbReference type="GO" id="GO:0000166">
    <property type="term" value="F:nucleotide binding"/>
    <property type="evidence" value="ECO:0007669"/>
    <property type="project" value="UniProtKB-KW"/>
</dbReference>
<evidence type="ECO:0000313" key="9">
    <source>
        <dbReference type="Proteomes" id="UP001057580"/>
    </source>
</evidence>
<evidence type="ECO:0000313" key="8">
    <source>
        <dbReference type="EMBL" id="UWM55488.1"/>
    </source>
</evidence>
<evidence type="ECO:0000256" key="2">
    <source>
        <dbReference type="ARBA" id="ARBA00021428"/>
    </source>
</evidence>
<dbReference type="InterPro" id="IPR036553">
    <property type="entry name" value="RPTC_insert"/>
</dbReference>
<protein>
    <recommendedName>
        <fullName evidence="2 5">RNA 3'-terminal phosphate cyclase</fullName>
        <ecNumber evidence="5">6.5.1.4</ecNumber>
    </recommendedName>
</protein>
<reference evidence="8" key="1">
    <citation type="submission" date="2022-09" db="EMBL/GenBank/DDBJ databases">
        <title>Diverse halophilic archaea isolated from saline environments.</title>
        <authorList>
            <person name="Cui H.-L."/>
        </authorList>
    </citation>
    <scope>NUCLEOTIDE SEQUENCE</scope>
    <source>
        <strain evidence="8">ZS-35-S2</strain>
    </source>
</reference>
<gene>
    <name evidence="8" type="primary">rtcA</name>
    <name evidence="8" type="ORF">N0B31_04190</name>
</gene>
<dbReference type="NCBIfam" id="TIGR03399">
    <property type="entry name" value="RNA_3prim_cycl"/>
    <property type="match status" value="1"/>
</dbReference>
<evidence type="ECO:0000259" key="6">
    <source>
        <dbReference type="Pfam" id="PF01137"/>
    </source>
</evidence>
<dbReference type="NCBIfam" id="NF003246">
    <property type="entry name" value="PRK04204.1-2"/>
    <property type="match status" value="1"/>
</dbReference>
<dbReference type="Proteomes" id="UP001057580">
    <property type="component" value="Chromosome"/>
</dbReference>
<dbReference type="EMBL" id="CP104003">
    <property type="protein sequence ID" value="UWM55488.1"/>
    <property type="molecule type" value="Genomic_DNA"/>
</dbReference>
<dbReference type="Gene3D" id="3.30.360.20">
    <property type="entry name" value="RNA 3'-terminal phosphate cyclase, insert domain"/>
    <property type="match status" value="1"/>
</dbReference>
<dbReference type="SUPFAM" id="SSF55205">
    <property type="entry name" value="EPT/RTPC-like"/>
    <property type="match status" value="1"/>
</dbReference>
<dbReference type="SUPFAM" id="SSF52913">
    <property type="entry name" value="RNA 3'-terminal phosphate cyclase, RPTC, insert domain"/>
    <property type="match status" value="1"/>
</dbReference>
<evidence type="ECO:0000256" key="1">
    <source>
        <dbReference type="ARBA" id="ARBA00009206"/>
    </source>
</evidence>
<dbReference type="InterPro" id="IPR017770">
    <property type="entry name" value="RNA3'_term_phos_cyc_type_1"/>
</dbReference>
<evidence type="ECO:0000259" key="7">
    <source>
        <dbReference type="Pfam" id="PF05189"/>
    </source>
</evidence>
<evidence type="ECO:0000256" key="5">
    <source>
        <dbReference type="NCBIfam" id="TIGR03399"/>
    </source>
</evidence>
<keyword evidence="3 8" id="KW-0436">Ligase</keyword>
<dbReference type="PANTHER" id="PTHR11096">
    <property type="entry name" value="RNA 3' TERMINAL PHOSPHATE CYCLASE"/>
    <property type="match status" value="1"/>
</dbReference>
<dbReference type="InterPro" id="IPR023797">
    <property type="entry name" value="RNA3'_phos_cyclase_dom"/>
</dbReference>
<dbReference type="InterPro" id="IPR037136">
    <property type="entry name" value="RNA3'_phos_cyclase_dom_sf"/>
</dbReference>
<accession>A0A9E7UBR7</accession>
<dbReference type="RefSeq" id="WP_260594588.1">
    <property type="nucleotide sequence ID" value="NZ_CP104003.1"/>
</dbReference>
<proteinExistence type="inferred from homology"/>
<comment type="similarity">
    <text evidence="1">Belongs to the RNA 3'-terminal cyclase family. Type 1 subfamily.</text>
</comment>
<keyword evidence="9" id="KW-1185">Reference proteome</keyword>
<dbReference type="Pfam" id="PF05189">
    <property type="entry name" value="RTC_insert"/>
    <property type="match status" value="1"/>
</dbReference>
<feature type="domain" description="RNA 3'-terminal phosphate cyclase insert" evidence="7">
    <location>
        <begin position="177"/>
        <end position="264"/>
    </location>
</feature>
<dbReference type="InterPro" id="IPR013791">
    <property type="entry name" value="RNA3'-term_phos_cycl_insert"/>
</dbReference>
<dbReference type="Gene3D" id="3.65.10.20">
    <property type="entry name" value="RNA 3'-terminal phosphate cyclase domain"/>
    <property type="match status" value="1"/>
</dbReference>
<name>A0A9E7UBR7_9EURY</name>
<evidence type="ECO:0000256" key="4">
    <source>
        <dbReference type="ARBA" id="ARBA00022741"/>
    </source>
</evidence>
<dbReference type="EC" id="6.5.1.4" evidence="5"/>